<feature type="transmembrane region" description="Helical" evidence="2">
    <location>
        <begin position="43"/>
        <end position="62"/>
    </location>
</feature>
<keyword evidence="4" id="KW-1185">Reference proteome</keyword>
<sequence length="95" mass="9962">MSSFISDLLKPGGGIALIPFIRMTIVALLIMVTLMGIAGVARIHMAVLAFLSVGLLISISWFEKAWDEVQSKRGSSATGSGGVANAGNKEPEKTD</sequence>
<dbReference type="Pfam" id="PF08636">
    <property type="entry name" value="Pkr1"/>
    <property type="match status" value="1"/>
</dbReference>
<dbReference type="EMBL" id="JALLPJ020001347">
    <property type="protein sequence ID" value="KAL3768414.1"/>
    <property type="molecule type" value="Genomic_DNA"/>
</dbReference>
<reference evidence="3 4" key="1">
    <citation type="submission" date="2024-10" db="EMBL/GenBank/DDBJ databases">
        <title>Updated reference genomes for cyclostephanoid diatoms.</title>
        <authorList>
            <person name="Roberts W.R."/>
            <person name="Alverson A.J."/>
        </authorList>
    </citation>
    <scope>NUCLEOTIDE SEQUENCE [LARGE SCALE GENOMIC DNA]</scope>
    <source>
        <strain evidence="3 4">AJA010-31</strain>
    </source>
</reference>
<dbReference type="Proteomes" id="UP001530400">
    <property type="component" value="Unassembled WGS sequence"/>
</dbReference>
<organism evidence="3 4">
    <name type="scientific">Cyclotella atomus</name>
    <dbReference type="NCBI Taxonomy" id="382360"/>
    <lineage>
        <taxon>Eukaryota</taxon>
        <taxon>Sar</taxon>
        <taxon>Stramenopiles</taxon>
        <taxon>Ochrophyta</taxon>
        <taxon>Bacillariophyta</taxon>
        <taxon>Coscinodiscophyceae</taxon>
        <taxon>Thalassiosirophycidae</taxon>
        <taxon>Stephanodiscales</taxon>
        <taxon>Stephanodiscaceae</taxon>
        <taxon>Cyclotella</taxon>
    </lineage>
</organism>
<comment type="caution">
    <text evidence="3">The sequence shown here is derived from an EMBL/GenBank/DDBJ whole genome shotgun (WGS) entry which is preliminary data.</text>
</comment>
<dbReference type="InterPro" id="IPR013945">
    <property type="entry name" value="Pkr1"/>
</dbReference>
<proteinExistence type="predicted"/>
<feature type="transmembrane region" description="Helical" evidence="2">
    <location>
        <begin position="12"/>
        <end position="37"/>
    </location>
</feature>
<evidence type="ECO:0000313" key="3">
    <source>
        <dbReference type="EMBL" id="KAL3768414.1"/>
    </source>
</evidence>
<keyword evidence="2" id="KW-0812">Transmembrane</keyword>
<evidence type="ECO:0000256" key="2">
    <source>
        <dbReference type="SAM" id="Phobius"/>
    </source>
</evidence>
<dbReference type="AlphaFoldDB" id="A0ABD3MX21"/>
<protein>
    <submittedName>
        <fullName evidence="3">Uncharacterized protein</fullName>
    </submittedName>
</protein>
<evidence type="ECO:0000313" key="4">
    <source>
        <dbReference type="Proteomes" id="UP001530400"/>
    </source>
</evidence>
<keyword evidence="2" id="KW-0472">Membrane</keyword>
<evidence type="ECO:0000256" key="1">
    <source>
        <dbReference type="SAM" id="MobiDB-lite"/>
    </source>
</evidence>
<gene>
    <name evidence="3" type="ORF">ACHAWO_000326</name>
</gene>
<keyword evidence="2" id="KW-1133">Transmembrane helix</keyword>
<feature type="region of interest" description="Disordered" evidence="1">
    <location>
        <begin position="72"/>
        <end position="95"/>
    </location>
</feature>
<accession>A0ABD3MX21</accession>
<name>A0ABD3MX21_9STRA</name>